<name>R7UPP1_CAPTE</name>
<dbReference type="STRING" id="283909.R7UPP1"/>
<evidence type="ECO:0000313" key="7">
    <source>
        <dbReference type="EMBL" id="ELU08145.1"/>
    </source>
</evidence>
<dbReference type="GO" id="GO:0016787">
    <property type="term" value="F:hydrolase activity"/>
    <property type="evidence" value="ECO:0007669"/>
    <property type="project" value="UniProtKB-KW"/>
</dbReference>
<keyword evidence="3" id="KW-0347">Helicase</keyword>
<keyword evidence="1" id="KW-0547">Nucleotide-binding</keyword>
<dbReference type="InterPro" id="IPR011545">
    <property type="entry name" value="DEAD/DEAH_box_helicase_dom"/>
</dbReference>
<dbReference type="Pfam" id="PF00270">
    <property type="entry name" value="DEAD"/>
    <property type="match status" value="1"/>
</dbReference>
<keyword evidence="4" id="KW-0067">ATP-binding</keyword>
<dbReference type="Pfam" id="PF17911">
    <property type="entry name" value="Ski2_N"/>
    <property type="match status" value="1"/>
</dbReference>
<evidence type="ECO:0000313" key="9">
    <source>
        <dbReference type="Proteomes" id="UP000014760"/>
    </source>
</evidence>
<evidence type="ECO:0000259" key="6">
    <source>
        <dbReference type="PROSITE" id="PS51192"/>
    </source>
</evidence>
<dbReference type="SMART" id="SM00487">
    <property type="entry name" value="DEXDc"/>
    <property type="match status" value="1"/>
</dbReference>
<dbReference type="PANTHER" id="PTHR12131:SF1">
    <property type="entry name" value="ATP-DEPENDENT RNA HELICASE SUPV3L1, MITOCHONDRIAL-RELATED"/>
    <property type="match status" value="1"/>
</dbReference>
<dbReference type="Proteomes" id="UP000014760">
    <property type="component" value="Unassembled WGS sequence"/>
</dbReference>
<dbReference type="InterPro" id="IPR014001">
    <property type="entry name" value="Helicase_ATP-bd"/>
</dbReference>
<evidence type="ECO:0000256" key="1">
    <source>
        <dbReference type="ARBA" id="ARBA00022741"/>
    </source>
</evidence>
<dbReference type="InterPro" id="IPR050699">
    <property type="entry name" value="RNA-DNA_Helicase"/>
</dbReference>
<dbReference type="GO" id="GO:0003724">
    <property type="term" value="F:RNA helicase activity"/>
    <property type="evidence" value="ECO:0007669"/>
    <property type="project" value="UniProtKB-EC"/>
</dbReference>
<organism evidence="7">
    <name type="scientific">Capitella teleta</name>
    <name type="common">Polychaete worm</name>
    <dbReference type="NCBI Taxonomy" id="283909"/>
    <lineage>
        <taxon>Eukaryota</taxon>
        <taxon>Metazoa</taxon>
        <taxon>Spiralia</taxon>
        <taxon>Lophotrochozoa</taxon>
        <taxon>Annelida</taxon>
        <taxon>Polychaeta</taxon>
        <taxon>Sedentaria</taxon>
        <taxon>Scolecida</taxon>
        <taxon>Capitellidae</taxon>
        <taxon>Capitella</taxon>
    </lineage>
</organism>
<sequence length="529" mass="59305">MEDFTVVQTGLGRSSSLEIVPGKNSKSLLPPMTVLPSLHSEFNNIKHLNQVPVGLPPVLKTQEEELEDLLSHPETLPIHDFKKLQEFIPRDPNPSSLFNVDATPVQSTLQVPLKLTGATAKNSWSLTRKPGPSNQGVRGSSTNYPFWPGGLDEPNIESLVQDTESTDINFEKDLLTTPPGFKSGVEFPSRSLDKLSRTASSVLSLGDLLSANDEISLLGDEEKEPEKVEKIQETSVNVRQTIPLKIRKRNVCIIDILVIQLESRSEALDSEVIRSEDSGKESFAIVEDVKTPVTDFYKKIPDMAHKWDFELDNFQKLAILHLENHESVLVAAHTSAGKTVVAEYAIALSMRHMTRTIYTSPIKALSNQKFHDFKKTFGDVGLITGDVQIHPESSCLIMTTEILRSMLYNGSDVIRDLEWVIFDEVHYINDAERGVVWEEVLIMLPQHVNIILLSATVPNTREFAEWVGRTKKRSVYVVSTTKRPVPLEHFLYTGNSSKTSNELYLLMDSNKNFLTDGYNKALNAKKERS</sequence>
<accession>R7UPP1</accession>
<proteinExistence type="predicted"/>
<dbReference type="HOGENOM" id="CLU_034862_0_0_1"/>
<dbReference type="InterPro" id="IPR027417">
    <property type="entry name" value="P-loop_NTPase"/>
</dbReference>
<feature type="domain" description="Helicase ATP-binding" evidence="6">
    <location>
        <begin position="319"/>
        <end position="475"/>
    </location>
</feature>
<keyword evidence="9" id="KW-1185">Reference proteome</keyword>
<dbReference type="OMA" id="LCPAHIN"/>
<dbReference type="GO" id="GO:0005524">
    <property type="term" value="F:ATP binding"/>
    <property type="evidence" value="ECO:0007669"/>
    <property type="project" value="UniProtKB-KW"/>
</dbReference>
<reference evidence="7 9" key="2">
    <citation type="journal article" date="2013" name="Nature">
        <title>Insights into bilaterian evolution from three spiralian genomes.</title>
        <authorList>
            <person name="Simakov O."/>
            <person name="Marletaz F."/>
            <person name="Cho S.J."/>
            <person name="Edsinger-Gonzales E."/>
            <person name="Havlak P."/>
            <person name="Hellsten U."/>
            <person name="Kuo D.H."/>
            <person name="Larsson T."/>
            <person name="Lv J."/>
            <person name="Arendt D."/>
            <person name="Savage R."/>
            <person name="Osoegawa K."/>
            <person name="de Jong P."/>
            <person name="Grimwood J."/>
            <person name="Chapman J.A."/>
            <person name="Shapiro H."/>
            <person name="Aerts A."/>
            <person name="Otillar R.P."/>
            <person name="Terry A.Y."/>
            <person name="Boore J.L."/>
            <person name="Grigoriev I.V."/>
            <person name="Lindberg D.R."/>
            <person name="Seaver E.C."/>
            <person name="Weisblat D.A."/>
            <person name="Putnam N.H."/>
            <person name="Rokhsar D.S."/>
        </authorList>
    </citation>
    <scope>NUCLEOTIDE SEQUENCE</scope>
    <source>
        <strain evidence="7 9">I ESC-2004</strain>
    </source>
</reference>
<dbReference type="SUPFAM" id="SSF52540">
    <property type="entry name" value="P-loop containing nucleoside triphosphate hydrolases"/>
    <property type="match status" value="1"/>
</dbReference>
<dbReference type="FunFam" id="3.40.50.300:FF:000354">
    <property type="entry name" value="ATP-dependent RNA helicase SKI2"/>
    <property type="match status" value="1"/>
</dbReference>
<dbReference type="PANTHER" id="PTHR12131">
    <property type="entry name" value="ATP-DEPENDENT RNA AND DNA HELICASE"/>
    <property type="match status" value="1"/>
</dbReference>
<dbReference type="Gene3D" id="3.40.50.300">
    <property type="entry name" value="P-loop containing nucleotide triphosphate hydrolases"/>
    <property type="match status" value="1"/>
</dbReference>
<reference evidence="8" key="3">
    <citation type="submission" date="2015-06" db="UniProtKB">
        <authorList>
            <consortium name="EnsemblMetazoa"/>
        </authorList>
    </citation>
    <scope>IDENTIFICATION</scope>
</reference>
<evidence type="ECO:0000313" key="8">
    <source>
        <dbReference type="EnsemblMetazoa" id="CapteP208867"/>
    </source>
</evidence>
<evidence type="ECO:0000256" key="2">
    <source>
        <dbReference type="ARBA" id="ARBA00022801"/>
    </source>
</evidence>
<dbReference type="OrthoDB" id="64767at2759"/>
<protein>
    <recommendedName>
        <fullName evidence="6">Helicase ATP-binding domain-containing protein</fullName>
    </recommendedName>
</protein>
<dbReference type="InterPro" id="IPR040801">
    <property type="entry name" value="Ski2_N"/>
</dbReference>
<evidence type="ECO:0000256" key="5">
    <source>
        <dbReference type="ARBA" id="ARBA00047984"/>
    </source>
</evidence>
<dbReference type="GO" id="GO:0003676">
    <property type="term" value="F:nucleic acid binding"/>
    <property type="evidence" value="ECO:0007669"/>
    <property type="project" value="InterPro"/>
</dbReference>
<dbReference type="EnsemblMetazoa" id="CapteT208867">
    <property type="protein sequence ID" value="CapteP208867"/>
    <property type="gene ID" value="CapteG208867"/>
</dbReference>
<dbReference type="GO" id="GO:0055087">
    <property type="term" value="C:Ski complex"/>
    <property type="evidence" value="ECO:0007669"/>
    <property type="project" value="TreeGrafter"/>
</dbReference>
<dbReference type="AlphaFoldDB" id="R7UPP1"/>
<reference evidence="9" key="1">
    <citation type="submission" date="2012-12" db="EMBL/GenBank/DDBJ databases">
        <authorList>
            <person name="Hellsten U."/>
            <person name="Grimwood J."/>
            <person name="Chapman J.A."/>
            <person name="Shapiro H."/>
            <person name="Aerts A."/>
            <person name="Otillar R.P."/>
            <person name="Terry A.Y."/>
            <person name="Boore J.L."/>
            <person name="Simakov O."/>
            <person name="Marletaz F."/>
            <person name="Cho S.-J."/>
            <person name="Edsinger-Gonzales E."/>
            <person name="Havlak P."/>
            <person name="Kuo D.-H."/>
            <person name="Larsson T."/>
            <person name="Lv J."/>
            <person name="Arendt D."/>
            <person name="Savage R."/>
            <person name="Osoegawa K."/>
            <person name="de Jong P."/>
            <person name="Lindberg D.R."/>
            <person name="Seaver E.C."/>
            <person name="Weisblat D.A."/>
            <person name="Putnam N.H."/>
            <person name="Grigoriev I.V."/>
            <person name="Rokhsar D.S."/>
        </authorList>
    </citation>
    <scope>NUCLEOTIDE SEQUENCE</scope>
    <source>
        <strain evidence="9">I ESC-2004</strain>
    </source>
</reference>
<dbReference type="GO" id="GO:0070478">
    <property type="term" value="P:nuclear-transcribed mRNA catabolic process, 3'-5' exonucleolytic nonsense-mediated decay"/>
    <property type="evidence" value="ECO:0007669"/>
    <property type="project" value="TreeGrafter"/>
</dbReference>
<evidence type="ECO:0000256" key="3">
    <source>
        <dbReference type="ARBA" id="ARBA00022806"/>
    </source>
</evidence>
<evidence type="ECO:0000256" key="4">
    <source>
        <dbReference type="ARBA" id="ARBA00022840"/>
    </source>
</evidence>
<feature type="non-terminal residue" evidence="7">
    <location>
        <position position="529"/>
    </location>
</feature>
<dbReference type="EMBL" id="KB299289">
    <property type="protein sequence ID" value="ELU08145.1"/>
    <property type="molecule type" value="Genomic_DNA"/>
</dbReference>
<dbReference type="PROSITE" id="PS51192">
    <property type="entry name" value="HELICASE_ATP_BIND_1"/>
    <property type="match status" value="1"/>
</dbReference>
<keyword evidence="2" id="KW-0378">Hydrolase</keyword>
<gene>
    <name evidence="7" type="ORF">CAPTEDRAFT_208867</name>
</gene>
<dbReference type="EMBL" id="AMQN01006834">
    <property type="status" value="NOT_ANNOTATED_CDS"/>
    <property type="molecule type" value="Genomic_DNA"/>
</dbReference>
<comment type="catalytic activity">
    <reaction evidence="5">
        <text>ATP + H2O = ADP + phosphate + H(+)</text>
        <dbReference type="Rhea" id="RHEA:13065"/>
        <dbReference type="ChEBI" id="CHEBI:15377"/>
        <dbReference type="ChEBI" id="CHEBI:15378"/>
        <dbReference type="ChEBI" id="CHEBI:30616"/>
        <dbReference type="ChEBI" id="CHEBI:43474"/>
        <dbReference type="ChEBI" id="CHEBI:456216"/>
        <dbReference type="EC" id="3.6.4.13"/>
    </reaction>
</comment>